<dbReference type="RefSeq" id="WP_248342921.1">
    <property type="nucleotide sequence ID" value="NZ_AP025592.1"/>
</dbReference>
<dbReference type="EMBL" id="AP025592">
    <property type="protein sequence ID" value="BDG10435.1"/>
    <property type="molecule type" value="Genomic_DNA"/>
</dbReference>
<gene>
    <name evidence="3" type="ORF">AMPC_35480</name>
</gene>
<organism evidence="3 4">
    <name type="scientific">Anaeromyxobacter paludicola</name>
    <dbReference type="NCBI Taxonomy" id="2918171"/>
    <lineage>
        <taxon>Bacteria</taxon>
        <taxon>Pseudomonadati</taxon>
        <taxon>Myxococcota</taxon>
        <taxon>Myxococcia</taxon>
        <taxon>Myxococcales</taxon>
        <taxon>Cystobacterineae</taxon>
        <taxon>Anaeromyxobacteraceae</taxon>
        <taxon>Anaeromyxobacter</taxon>
    </lineage>
</organism>
<dbReference type="Proteomes" id="UP001162734">
    <property type="component" value="Chromosome"/>
</dbReference>
<feature type="chain" id="PRO_5046963574" evidence="2">
    <location>
        <begin position="27"/>
        <end position="170"/>
    </location>
</feature>
<evidence type="ECO:0000313" key="3">
    <source>
        <dbReference type="EMBL" id="BDG10435.1"/>
    </source>
</evidence>
<proteinExistence type="predicted"/>
<feature type="signal peptide" evidence="2">
    <location>
        <begin position="1"/>
        <end position="26"/>
    </location>
</feature>
<evidence type="ECO:0000256" key="2">
    <source>
        <dbReference type="SAM" id="SignalP"/>
    </source>
</evidence>
<keyword evidence="2" id="KW-0732">Signal</keyword>
<feature type="compositionally biased region" description="Basic and acidic residues" evidence="1">
    <location>
        <begin position="153"/>
        <end position="162"/>
    </location>
</feature>
<keyword evidence="4" id="KW-1185">Reference proteome</keyword>
<accession>A0ABM7XEY5</accession>
<name>A0ABM7XEY5_9BACT</name>
<reference evidence="4" key="1">
    <citation type="journal article" date="2022" name="Int. J. Syst. Evol. Microbiol.">
        <title>Anaeromyxobacter oryzae sp. nov., Anaeromyxobacter diazotrophicus sp. nov. and Anaeromyxobacter paludicola sp. nov., isolated from paddy soils.</title>
        <authorList>
            <person name="Itoh H."/>
            <person name="Xu Z."/>
            <person name="Mise K."/>
            <person name="Masuda Y."/>
            <person name="Ushijima N."/>
            <person name="Hayakawa C."/>
            <person name="Shiratori Y."/>
            <person name="Senoo K."/>
        </authorList>
    </citation>
    <scope>NUCLEOTIDE SEQUENCE [LARGE SCALE GENOMIC DNA]</scope>
    <source>
        <strain evidence="4">Red630</strain>
    </source>
</reference>
<feature type="region of interest" description="Disordered" evidence="1">
    <location>
        <begin position="142"/>
        <end position="170"/>
    </location>
</feature>
<evidence type="ECO:0000313" key="4">
    <source>
        <dbReference type="Proteomes" id="UP001162734"/>
    </source>
</evidence>
<protein>
    <submittedName>
        <fullName evidence="3">Uncharacterized protein</fullName>
    </submittedName>
</protein>
<evidence type="ECO:0000256" key="1">
    <source>
        <dbReference type="SAM" id="MobiDB-lite"/>
    </source>
</evidence>
<sequence>MRRASASRAAALALAAALAGGGPARAAEVGKAERLEQAAANVAEVRRLTGQLVAQCDEARAERDAAKLACCGEALDQAAALLGAAERAEKALRAALEGSGEGAETESLAIDVARRRVAGVRAEGERCIGQLAWRGVNATEVEVTRPRPLAPGELEKKGDAGGKDAGAGKK</sequence>